<organism evidence="8 9">
    <name type="scientific">Dendroctonus ponderosae</name>
    <name type="common">Mountain pine beetle</name>
    <dbReference type="NCBI Taxonomy" id="77166"/>
    <lineage>
        <taxon>Eukaryota</taxon>
        <taxon>Metazoa</taxon>
        <taxon>Ecdysozoa</taxon>
        <taxon>Arthropoda</taxon>
        <taxon>Hexapoda</taxon>
        <taxon>Insecta</taxon>
        <taxon>Pterygota</taxon>
        <taxon>Neoptera</taxon>
        <taxon>Endopterygota</taxon>
        <taxon>Coleoptera</taxon>
        <taxon>Polyphaga</taxon>
        <taxon>Cucujiformia</taxon>
        <taxon>Curculionidae</taxon>
        <taxon>Scolytinae</taxon>
        <taxon>Dendroctonus</taxon>
    </lineage>
</organism>
<feature type="compositionally biased region" description="Basic and acidic residues" evidence="5">
    <location>
        <begin position="652"/>
        <end position="664"/>
    </location>
</feature>
<dbReference type="AlphaFoldDB" id="A0AAR5PLV1"/>
<dbReference type="SMART" id="SM00315">
    <property type="entry name" value="RGS"/>
    <property type="match status" value="1"/>
</dbReference>
<feature type="compositionally biased region" description="Polar residues" evidence="5">
    <location>
        <begin position="640"/>
        <end position="650"/>
    </location>
</feature>
<feature type="compositionally biased region" description="Low complexity" evidence="5">
    <location>
        <begin position="76"/>
        <end position="86"/>
    </location>
</feature>
<dbReference type="InterPro" id="IPR024066">
    <property type="entry name" value="RGS_subdom1/3"/>
</dbReference>
<dbReference type="PROSITE" id="PS50841">
    <property type="entry name" value="DIX"/>
    <property type="match status" value="1"/>
</dbReference>
<feature type="compositionally biased region" description="Basic residues" evidence="5">
    <location>
        <begin position="488"/>
        <end position="500"/>
    </location>
</feature>
<evidence type="ECO:0000313" key="8">
    <source>
        <dbReference type="EnsemblMetazoa" id="XP_019762013.1"/>
    </source>
</evidence>
<evidence type="ECO:0000256" key="4">
    <source>
        <dbReference type="PROSITE-ProRule" id="PRU00069"/>
    </source>
</evidence>
<dbReference type="Pfam" id="PF08833">
    <property type="entry name" value="Axin_b-cat_bind"/>
    <property type="match status" value="1"/>
</dbReference>
<comment type="subcellular location">
    <subcellularLocation>
        <location evidence="1">Cytoplasm</location>
    </subcellularLocation>
</comment>
<reference evidence="8" key="2">
    <citation type="submission" date="2024-08" db="UniProtKB">
        <authorList>
            <consortium name="EnsemblMetazoa"/>
        </authorList>
    </citation>
    <scope>IDENTIFICATION</scope>
</reference>
<accession>A0AAR5PLV1</accession>
<dbReference type="GO" id="GO:0060090">
    <property type="term" value="F:molecular adaptor activity"/>
    <property type="evidence" value="ECO:0007669"/>
    <property type="project" value="TreeGrafter"/>
</dbReference>
<dbReference type="InterPro" id="IPR043581">
    <property type="entry name" value="Axin-like"/>
</dbReference>
<evidence type="ECO:0000256" key="1">
    <source>
        <dbReference type="ARBA" id="ARBA00004496"/>
    </source>
</evidence>
<dbReference type="SUPFAM" id="SSF48097">
    <property type="entry name" value="Regulator of G-protein signaling, RGS"/>
    <property type="match status" value="1"/>
</dbReference>
<keyword evidence="2" id="KW-0963">Cytoplasm</keyword>
<dbReference type="InterPro" id="IPR016137">
    <property type="entry name" value="RGS"/>
</dbReference>
<feature type="compositionally biased region" description="Basic and acidic residues" evidence="5">
    <location>
        <begin position="1"/>
        <end position="18"/>
    </location>
</feature>
<feature type="compositionally biased region" description="Polar residues" evidence="5">
    <location>
        <begin position="57"/>
        <end position="75"/>
    </location>
</feature>
<evidence type="ECO:0000259" key="7">
    <source>
        <dbReference type="PROSITE" id="PS50841"/>
    </source>
</evidence>
<feature type="region of interest" description="Disordered" evidence="5">
    <location>
        <begin position="327"/>
        <end position="376"/>
    </location>
</feature>
<evidence type="ECO:0008006" key="10">
    <source>
        <dbReference type="Google" id="ProtNLM"/>
    </source>
</evidence>
<dbReference type="SMART" id="SM00021">
    <property type="entry name" value="DAX"/>
    <property type="match status" value="1"/>
</dbReference>
<feature type="domain" description="DIX" evidence="7">
    <location>
        <begin position="706"/>
        <end position="788"/>
    </location>
</feature>
<dbReference type="Proteomes" id="UP000019118">
    <property type="component" value="Unassembled WGS sequence"/>
</dbReference>
<feature type="region of interest" description="Disordered" evidence="5">
    <location>
        <begin position="591"/>
        <end position="703"/>
    </location>
</feature>
<keyword evidence="3 4" id="KW-0879">Wnt signaling pathway</keyword>
<dbReference type="EnsemblMetazoa" id="XM_019906454.1">
    <property type="protein sequence ID" value="XP_019762013.1"/>
    <property type="gene ID" value="LOC109538975"/>
</dbReference>
<dbReference type="GO" id="GO:0019901">
    <property type="term" value="F:protein kinase binding"/>
    <property type="evidence" value="ECO:0007669"/>
    <property type="project" value="TreeGrafter"/>
</dbReference>
<sequence length="788" mass="88149">MSSKDDEPSNDATFHESLPRPPVPGKEQSHFVSDWGPPTLKQTTTEDAMFVKPSSPTPLQNYGSASNPTTSFKTASSQSQPSNPSSDAATVRSPPACLNWAKSLHCLFQDAEGVKLFRQYLDSECIQHSNALKFWFACEGLRKQQEVDKIMQLVRVIYRKFILKYTLPIPEDVREKIGDIVKSSECLYPPVTLYDSVQAQIENLLLTTTYPNFLKSDMYLQYVEKAQNSMGNESTSEFSTDFSNLASGVDLLPTLHEDVELVTNPMHMSYTSGSLSTGYHTPNIAASPVRLTKDILLWSQKRRAVDRSKSETFASLFAYRETSGSHAPYNSYNPVSRQDSELHSISSRSYSDARSESDNLSLTDSSVDGRPFGRTSRRQAALNREGQMNQIVIPRTQRVDKSQCQPMDPDKFASMLIEKLVMVKKDLDAQELLERKLREAGSLAPMSEQNIREKLLLDDENDQSILDDHVSLVFPDTPARSPGVTSPHKQKHLHPSRRRKDGSIFSNDSGNVQDFAEGSEHKCGMVKSKSMPEYSEDRLLRGAIGRRPATKKIFTDLTDSGVSVVSDGPPANIPMKDSRVVAWLMSGHNEMSAKQRSGSFRTSSATSPISNRHKKGFGSRSSSVERTSVTSASLADPSKATMSTPNTLTQLEEARRRLEDDVKARSKQRSSANRHFVDLAQSSQSTLRKSQRGTKPSLPTAQANDEQQITVVFSFCDEQFPYRTKIPGSQITLKQFKEYLPKKGNYRYFFKTVCEELGDQVIQEEVCNDLDTLPLYEGKVMAQVKPLD</sequence>
<evidence type="ECO:0000256" key="5">
    <source>
        <dbReference type="SAM" id="MobiDB-lite"/>
    </source>
</evidence>
<dbReference type="SUPFAM" id="SSF54236">
    <property type="entry name" value="Ubiquitin-like"/>
    <property type="match status" value="1"/>
</dbReference>
<proteinExistence type="predicted"/>
<dbReference type="Pfam" id="PF00778">
    <property type="entry name" value="DIX"/>
    <property type="match status" value="1"/>
</dbReference>
<dbReference type="GO" id="GO:0005634">
    <property type="term" value="C:nucleus"/>
    <property type="evidence" value="ECO:0007669"/>
    <property type="project" value="TreeGrafter"/>
</dbReference>
<evidence type="ECO:0000256" key="2">
    <source>
        <dbReference type="ARBA" id="ARBA00022490"/>
    </source>
</evidence>
<dbReference type="InterPro" id="IPR001158">
    <property type="entry name" value="DIX"/>
</dbReference>
<feature type="compositionally biased region" description="Polar residues" evidence="5">
    <location>
        <begin position="327"/>
        <end position="337"/>
    </location>
</feature>
<dbReference type="InterPro" id="IPR038207">
    <property type="entry name" value="DIX_dom_sf"/>
</dbReference>
<dbReference type="GO" id="GO:0032436">
    <property type="term" value="P:positive regulation of proteasomal ubiquitin-dependent protein catabolic process"/>
    <property type="evidence" value="ECO:0007669"/>
    <property type="project" value="TreeGrafter"/>
</dbReference>
<dbReference type="Gene3D" id="2.40.240.130">
    <property type="match status" value="1"/>
</dbReference>
<dbReference type="CTD" id="43565"/>
<evidence type="ECO:0000259" key="6">
    <source>
        <dbReference type="PROSITE" id="PS50132"/>
    </source>
</evidence>
<dbReference type="InterPro" id="IPR044926">
    <property type="entry name" value="RGS_subdomain_2"/>
</dbReference>
<feature type="compositionally biased region" description="Polar residues" evidence="5">
    <location>
        <begin position="680"/>
        <end position="703"/>
    </location>
</feature>
<feature type="compositionally biased region" description="Low complexity" evidence="5">
    <location>
        <begin position="619"/>
        <end position="633"/>
    </location>
</feature>
<keyword evidence="9" id="KW-1185">Reference proteome</keyword>
<reference evidence="9" key="1">
    <citation type="journal article" date="2013" name="Genome Biol.">
        <title>Draft genome of the mountain pine beetle, Dendroctonus ponderosae Hopkins, a major forest pest.</title>
        <authorList>
            <person name="Keeling C.I."/>
            <person name="Yuen M.M."/>
            <person name="Liao N.Y."/>
            <person name="Docking T.R."/>
            <person name="Chan S.K."/>
            <person name="Taylor G.A."/>
            <person name="Palmquist D.L."/>
            <person name="Jackman S.D."/>
            <person name="Nguyen A."/>
            <person name="Li M."/>
            <person name="Henderson H."/>
            <person name="Janes J.K."/>
            <person name="Zhao Y."/>
            <person name="Pandoh P."/>
            <person name="Moore R."/>
            <person name="Sperling F.A."/>
            <person name="Huber D.P."/>
            <person name="Birol I."/>
            <person name="Jones S.J."/>
            <person name="Bohlmann J."/>
        </authorList>
    </citation>
    <scope>NUCLEOTIDE SEQUENCE</scope>
</reference>
<feature type="domain" description="RGS" evidence="6">
    <location>
        <begin position="103"/>
        <end position="223"/>
    </location>
</feature>
<dbReference type="GO" id="GO:0048468">
    <property type="term" value="P:cell development"/>
    <property type="evidence" value="ECO:0007669"/>
    <property type="project" value="TreeGrafter"/>
</dbReference>
<dbReference type="GeneID" id="109538975"/>
<dbReference type="GO" id="GO:0030877">
    <property type="term" value="C:beta-catenin destruction complex"/>
    <property type="evidence" value="ECO:0007669"/>
    <property type="project" value="TreeGrafter"/>
</dbReference>
<protein>
    <recommendedName>
        <fullName evidence="10">Axin</fullName>
    </recommendedName>
</protein>
<dbReference type="EnsemblMetazoa" id="XM_019906455.1">
    <property type="protein sequence ID" value="XP_019762014.1"/>
    <property type="gene ID" value="LOC109538975"/>
</dbReference>
<evidence type="ECO:0000256" key="3">
    <source>
        <dbReference type="ARBA" id="ARBA00022687"/>
    </source>
</evidence>
<dbReference type="KEGG" id="dpa:109538975"/>
<dbReference type="InterPro" id="IPR014936">
    <property type="entry name" value="Axin_b-cat-bd"/>
</dbReference>
<dbReference type="PROSITE" id="PS50132">
    <property type="entry name" value="RGS"/>
    <property type="match status" value="1"/>
</dbReference>
<dbReference type="GO" id="GO:0008013">
    <property type="term" value="F:beta-catenin binding"/>
    <property type="evidence" value="ECO:0007669"/>
    <property type="project" value="TreeGrafter"/>
</dbReference>
<dbReference type="GO" id="GO:0031625">
    <property type="term" value="F:ubiquitin protein ligase binding"/>
    <property type="evidence" value="ECO:0007669"/>
    <property type="project" value="TreeGrafter"/>
</dbReference>
<feature type="compositionally biased region" description="Polar residues" evidence="5">
    <location>
        <begin position="592"/>
        <end position="610"/>
    </location>
</feature>
<dbReference type="PANTHER" id="PTHR46102:SF2">
    <property type="entry name" value="AXIN"/>
    <property type="match status" value="1"/>
</dbReference>
<dbReference type="GO" id="GO:0005737">
    <property type="term" value="C:cytoplasm"/>
    <property type="evidence" value="ECO:0007669"/>
    <property type="project" value="UniProtKB-SubCell"/>
</dbReference>
<dbReference type="InterPro" id="IPR029071">
    <property type="entry name" value="Ubiquitin-like_domsf"/>
</dbReference>
<dbReference type="InterPro" id="IPR036305">
    <property type="entry name" value="RGS_sf"/>
</dbReference>
<dbReference type="GO" id="GO:0005886">
    <property type="term" value="C:plasma membrane"/>
    <property type="evidence" value="ECO:0007669"/>
    <property type="project" value="TreeGrafter"/>
</dbReference>
<dbReference type="GO" id="GO:0016055">
    <property type="term" value="P:Wnt signaling pathway"/>
    <property type="evidence" value="ECO:0007669"/>
    <property type="project" value="UniProtKB-KW"/>
</dbReference>
<feature type="region of interest" description="Disordered" evidence="5">
    <location>
        <begin position="473"/>
        <end position="516"/>
    </location>
</feature>
<name>A0AAR5PLV1_DENPD</name>
<dbReference type="Gene3D" id="1.10.196.10">
    <property type="match status" value="1"/>
</dbReference>
<dbReference type="Gene3D" id="1.10.167.10">
    <property type="entry name" value="Regulator of G-protein Signalling 4, domain 2"/>
    <property type="match status" value="1"/>
</dbReference>
<feature type="region of interest" description="Disordered" evidence="5">
    <location>
        <begin position="1"/>
        <end position="91"/>
    </location>
</feature>
<dbReference type="GO" id="GO:0090090">
    <property type="term" value="P:negative regulation of canonical Wnt signaling pathway"/>
    <property type="evidence" value="ECO:0007669"/>
    <property type="project" value="InterPro"/>
</dbReference>
<dbReference type="PANTHER" id="PTHR46102">
    <property type="entry name" value="AXIN"/>
    <property type="match status" value="1"/>
</dbReference>
<dbReference type="Pfam" id="PF00615">
    <property type="entry name" value="RGS"/>
    <property type="match status" value="1"/>
</dbReference>
<evidence type="ECO:0000313" key="9">
    <source>
        <dbReference type="Proteomes" id="UP000019118"/>
    </source>
</evidence>